<evidence type="ECO:0008006" key="3">
    <source>
        <dbReference type="Google" id="ProtNLM"/>
    </source>
</evidence>
<sequence length="125" mass="13283">MAGLCLFALGGALLASLPGTQFTLSWTHSIEKTEWREAWRVEAGRLRPTEARIRGTGAGMEPGPDARLTADGWMVWTPGLPPQDSVTLAASGFTGEHRLCAGADCRSLSGWTGVKDQAVAMRACP</sequence>
<dbReference type="STRING" id="286727.SAMN02982917_2882"/>
<dbReference type="AlphaFoldDB" id="A0A1X7FIG6"/>
<dbReference type="InterPro" id="IPR015001">
    <property type="entry name" value="DUF1850"/>
</dbReference>
<protein>
    <recommendedName>
        <fullName evidence="3">DUF1850 domain-containing protein</fullName>
    </recommendedName>
</protein>
<dbReference type="EMBL" id="FXAK01000005">
    <property type="protein sequence ID" value="SMF52172.1"/>
    <property type="molecule type" value="Genomic_DNA"/>
</dbReference>
<dbReference type="Pfam" id="PF08905">
    <property type="entry name" value="DUF1850"/>
    <property type="match status" value="1"/>
</dbReference>
<dbReference type="Proteomes" id="UP000192936">
    <property type="component" value="Unassembled WGS sequence"/>
</dbReference>
<proteinExistence type="predicted"/>
<organism evidence="1 2">
    <name type="scientific">Azospirillum oryzae</name>
    <dbReference type="NCBI Taxonomy" id="286727"/>
    <lineage>
        <taxon>Bacteria</taxon>
        <taxon>Pseudomonadati</taxon>
        <taxon>Pseudomonadota</taxon>
        <taxon>Alphaproteobacteria</taxon>
        <taxon>Rhodospirillales</taxon>
        <taxon>Azospirillaceae</taxon>
        <taxon>Azospirillum</taxon>
    </lineage>
</organism>
<name>A0A1X7FIG6_9PROT</name>
<dbReference type="OrthoDB" id="5298197at2"/>
<gene>
    <name evidence="1" type="ORF">SAMN02982917_2882</name>
</gene>
<accession>A0A1X7FIG6</accession>
<evidence type="ECO:0000313" key="1">
    <source>
        <dbReference type="EMBL" id="SMF52172.1"/>
    </source>
</evidence>
<evidence type="ECO:0000313" key="2">
    <source>
        <dbReference type="Proteomes" id="UP000192936"/>
    </source>
</evidence>
<dbReference type="RefSeq" id="WP_085086383.1">
    <property type="nucleotide sequence ID" value="NZ_FXAK01000005.1"/>
</dbReference>
<reference evidence="1 2" key="1">
    <citation type="submission" date="2017-04" db="EMBL/GenBank/DDBJ databases">
        <authorList>
            <person name="Afonso C.L."/>
            <person name="Miller P.J."/>
            <person name="Scott M.A."/>
            <person name="Spackman E."/>
            <person name="Goraichik I."/>
            <person name="Dimitrov K.M."/>
            <person name="Suarez D.L."/>
            <person name="Swayne D.E."/>
        </authorList>
    </citation>
    <scope>NUCLEOTIDE SEQUENCE [LARGE SCALE GENOMIC DNA]</scope>
    <source>
        <strain evidence="1 2">A2P</strain>
    </source>
</reference>